<name>X0Y744_9ZZZZ</name>
<evidence type="ECO:0000313" key="1">
    <source>
        <dbReference type="EMBL" id="GAG32711.1"/>
    </source>
</evidence>
<reference evidence="1" key="1">
    <citation type="journal article" date="2014" name="Front. Microbiol.">
        <title>High frequency of phylogenetically diverse reductive dehalogenase-homologous genes in deep subseafloor sedimentary metagenomes.</title>
        <authorList>
            <person name="Kawai M."/>
            <person name="Futagami T."/>
            <person name="Toyoda A."/>
            <person name="Takaki Y."/>
            <person name="Nishi S."/>
            <person name="Hori S."/>
            <person name="Arai W."/>
            <person name="Tsubouchi T."/>
            <person name="Morono Y."/>
            <person name="Uchiyama I."/>
            <person name="Ito T."/>
            <person name="Fujiyama A."/>
            <person name="Inagaki F."/>
            <person name="Takami H."/>
        </authorList>
    </citation>
    <scope>NUCLEOTIDE SEQUENCE</scope>
    <source>
        <strain evidence="1">Expedition CK06-06</strain>
    </source>
</reference>
<dbReference type="EMBL" id="BARS01044118">
    <property type="protein sequence ID" value="GAG32711.1"/>
    <property type="molecule type" value="Genomic_DNA"/>
</dbReference>
<proteinExistence type="predicted"/>
<organism evidence="1">
    <name type="scientific">marine sediment metagenome</name>
    <dbReference type="NCBI Taxonomy" id="412755"/>
    <lineage>
        <taxon>unclassified sequences</taxon>
        <taxon>metagenomes</taxon>
        <taxon>ecological metagenomes</taxon>
    </lineage>
</organism>
<sequence length="126" mass="14881">LQKRVEFLRKYNSYSEARTIRFITPYPSCQLYLDAIDKGLLKDAEDFYNKFKNSDLMMVNFTKIPTAQAYQLLFKANMELMLDHLKHSKMTVDEANGILKGFFELYFENRIHFRGARKYGKGSMNV</sequence>
<accession>X0Y744</accession>
<protein>
    <submittedName>
        <fullName evidence="1">Uncharacterized protein</fullName>
    </submittedName>
</protein>
<feature type="non-terminal residue" evidence="1">
    <location>
        <position position="1"/>
    </location>
</feature>
<dbReference type="AlphaFoldDB" id="X0Y744"/>
<comment type="caution">
    <text evidence="1">The sequence shown here is derived from an EMBL/GenBank/DDBJ whole genome shotgun (WGS) entry which is preliminary data.</text>
</comment>
<gene>
    <name evidence="1" type="ORF">S01H1_66702</name>
</gene>